<evidence type="ECO:0000313" key="2">
    <source>
        <dbReference type="Proteomes" id="UP001180737"/>
    </source>
</evidence>
<gene>
    <name evidence="1" type="ORF">RM704_06680</name>
</gene>
<dbReference type="Proteomes" id="UP001180737">
    <property type="component" value="Unassembled WGS sequence"/>
</dbReference>
<sequence>MIRIRVAFWDRVPLPEQEVGALARFTGRIRTGEAHVTKPLTEPWPPLIF</sequence>
<comment type="caution">
    <text evidence="1">The sequence shown here is derived from an EMBL/GenBank/DDBJ whole genome shotgun (WGS) entry which is preliminary data.</text>
</comment>
<proteinExistence type="predicted"/>
<organism evidence="1 2">
    <name type="scientific">Streptomyces gottesmaniae</name>
    <dbReference type="NCBI Taxonomy" id="3075518"/>
    <lineage>
        <taxon>Bacteria</taxon>
        <taxon>Bacillati</taxon>
        <taxon>Actinomycetota</taxon>
        <taxon>Actinomycetes</taxon>
        <taxon>Kitasatosporales</taxon>
        <taxon>Streptomycetaceae</taxon>
        <taxon>Streptomyces</taxon>
    </lineage>
</organism>
<accession>A0ABU2YSC6</accession>
<protein>
    <submittedName>
        <fullName evidence="1">Uncharacterized protein</fullName>
    </submittedName>
</protein>
<name>A0ABU2YSC6_9ACTN</name>
<evidence type="ECO:0000313" key="1">
    <source>
        <dbReference type="EMBL" id="MDT0567151.1"/>
    </source>
</evidence>
<keyword evidence="2" id="KW-1185">Reference proteome</keyword>
<reference evidence="1" key="1">
    <citation type="submission" date="2024-05" db="EMBL/GenBank/DDBJ databases">
        <title>30 novel species of actinomycetes from the DSMZ collection.</title>
        <authorList>
            <person name="Nouioui I."/>
        </authorList>
    </citation>
    <scope>NUCLEOTIDE SEQUENCE</scope>
    <source>
        <strain evidence="1">DSM 3412</strain>
    </source>
</reference>
<dbReference type="EMBL" id="JAVRFJ010000004">
    <property type="protein sequence ID" value="MDT0567151.1"/>
    <property type="molecule type" value="Genomic_DNA"/>
</dbReference>